<evidence type="ECO:0000313" key="3">
    <source>
        <dbReference type="Proteomes" id="UP001642520"/>
    </source>
</evidence>
<dbReference type="Proteomes" id="UP001642520">
    <property type="component" value="Unassembled WGS sequence"/>
</dbReference>
<organism evidence="2 3">
    <name type="scientific">Xylocopa violacea</name>
    <name type="common">Violet carpenter bee</name>
    <name type="synonym">Apis violacea</name>
    <dbReference type="NCBI Taxonomy" id="135666"/>
    <lineage>
        <taxon>Eukaryota</taxon>
        <taxon>Metazoa</taxon>
        <taxon>Ecdysozoa</taxon>
        <taxon>Arthropoda</taxon>
        <taxon>Hexapoda</taxon>
        <taxon>Insecta</taxon>
        <taxon>Pterygota</taxon>
        <taxon>Neoptera</taxon>
        <taxon>Endopterygota</taxon>
        <taxon>Hymenoptera</taxon>
        <taxon>Apocrita</taxon>
        <taxon>Aculeata</taxon>
        <taxon>Apoidea</taxon>
        <taxon>Anthophila</taxon>
        <taxon>Apidae</taxon>
        <taxon>Xylocopa</taxon>
        <taxon>Xylocopa</taxon>
    </lineage>
</organism>
<evidence type="ECO:0000313" key="2">
    <source>
        <dbReference type="EMBL" id="CAL7941434.1"/>
    </source>
</evidence>
<feature type="region of interest" description="Disordered" evidence="1">
    <location>
        <begin position="1"/>
        <end position="62"/>
    </location>
</feature>
<comment type="caution">
    <text evidence="2">The sequence shown here is derived from an EMBL/GenBank/DDBJ whole genome shotgun (WGS) entry which is preliminary data.</text>
</comment>
<feature type="compositionally biased region" description="Basic and acidic residues" evidence="1">
    <location>
        <begin position="8"/>
        <end position="17"/>
    </location>
</feature>
<proteinExistence type="predicted"/>
<keyword evidence="3" id="KW-1185">Reference proteome</keyword>
<feature type="compositionally biased region" description="Basic and acidic residues" evidence="1">
    <location>
        <begin position="37"/>
        <end position="56"/>
    </location>
</feature>
<gene>
    <name evidence="2" type="ORF">XYLVIOL_LOCUS5007</name>
</gene>
<name>A0ABP1NK74_XYLVO</name>
<sequence>MVLNNRSARSEGKRMHNAESVATQDPLSCRMTARGESSARGRRWESRENRREDKGSQHSNRKTASKRTVERFWCCCRWCCSLLLLPLLTTGPSAVRRAWKEKSSGRRETRKLVRARARAFARLLACPHVTPRVCVNEIGNEHDSKRGESRIDRVARGWSNRRPTGWSVFYTGARVASRE</sequence>
<accession>A0ABP1NK74</accession>
<dbReference type="EMBL" id="CAXAJV020001292">
    <property type="protein sequence ID" value="CAL7941434.1"/>
    <property type="molecule type" value="Genomic_DNA"/>
</dbReference>
<protein>
    <submittedName>
        <fullName evidence="2">Uncharacterized protein</fullName>
    </submittedName>
</protein>
<reference evidence="2 3" key="1">
    <citation type="submission" date="2024-08" db="EMBL/GenBank/DDBJ databases">
        <authorList>
            <person name="Will J Nash"/>
            <person name="Angela Man"/>
            <person name="Seanna McTaggart"/>
            <person name="Kendall Baker"/>
            <person name="Tom Barker"/>
            <person name="Leah Catchpole"/>
            <person name="Alex Durrant"/>
            <person name="Karim Gharbi"/>
            <person name="Naomi Irish"/>
            <person name="Gemy Kaithakottil"/>
            <person name="Debby Ku"/>
            <person name="Aaliyah Providence"/>
            <person name="Felix Shaw"/>
            <person name="David Swarbreck"/>
            <person name="Chris Watkins"/>
            <person name="Ann M. McCartney"/>
            <person name="Giulio Formenti"/>
            <person name="Alice Mouton"/>
            <person name="Noel Vella"/>
            <person name="Bjorn M von Reumont"/>
            <person name="Adriana Vella"/>
            <person name="Wilfried Haerty"/>
        </authorList>
    </citation>
    <scope>NUCLEOTIDE SEQUENCE [LARGE SCALE GENOMIC DNA]</scope>
</reference>
<evidence type="ECO:0000256" key="1">
    <source>
        <dbReference type="SAM" id="MobiDB-lite"/>
    </source>
</evidence>